<reference evidence="1 2" key="1">
    <citation type="submission" date="2014-03" db="EMBL/GenBank/DDBJ databases">
        <title>Draft genome of the hookworm Oesophagostomum dentatum.</title>
        <authorList>
            <person name="Mitreva M."/>
        </authorList>
    </citation>
    <scope>NUCLEOTIDE SEQUENCE [LARGE SCALE GENOMIC DNA]</scope>
    <source>
        <strain evidence="1 2">OD-Hann</strain>
    </source>
</reference>
<proteinExistence type="predicted"/>
<organism evidence="1 2">
    <name type="scientific">Oesophagostomum dentatum</name>
    <name type="common">Nodular worm</name>
    <dbReference type="NCBI Taxonomy" id="61180"/>
    <lineage>
        <taxon>Eukaryota</taxon>
        <taxon>Metazoa</taxon>
        <taxon>Ecdysozoa</taxon>
        <taxon>Nematoda</taxon>
        <taxon>Chromadorea</taxon>
        <taxon>Rhabditida</taxon>
        <taxon>Rhabditina</taxon>
        <taxon>Rhabditomorpha</taxon>
        <taxon>Strongyloidea</taxon>
        <taxon>Strongylidae</taxon>
        <taxon>Oesophagostomum</taxon>
    </lineage>
</organism>
<dbReference type="Proteomes" id="UP000053660">
    <property type="component" value="Unassembled WGS sequence"/>
</dbReference>
<gene>
    <name evidence="1" type="ORF">OESDEN_14217</name>
</gene>
<name>A0A0B1SS61_OESDE</name>
<evidence type="ECO:0000313" key="2">
    <source>
        <dbReference type="Proteomes" id="UP000053660"/>
    </source>
</evidence>
<accession>A0A0B1SS61</accession>
<keyword evidence="2" id="KW-1185">Reference proteome</keyword>
<evidence type="ECO:0000313" key="1">
    <source>
        <dbReference type="EMBL" id="KHJ86045.1"/>
    </source>
</evidence>
<dbReference type="AlphaFoldDB" id="A0A0B1SS61"/>
<dbReference type="EMBL" id="KN561741">
    <property type="protein sequence ID" value="KHJ86045.1"/>
    <property type="molecule type" value="Genomic_DNA"/>
</dbReference>
<protein>
    <submittedName>
        <fullName evidence="1">Uncharacterized protein</fullName>
    </submittedName>
</protein>
<sequence>MMQPLQFYLQDLLGEAVQILLLLVGLGTSVCSSKARDLNEEKLKYALGIDEKGESQENMMQPLQFCLQDLLGEVVQMLLLLVGLGTSVCCSKARDLNEEELRYALGIDEKG</sequence>